<dbReference type="RefSeq" id="WP_170038960.1">
    <property type="nucleotide sequence ID" value="NZ_JABDTL010000002.1"/>
</dbReference>
<gene>
    <name evidence="2" type="ORF">HNQ61_005557</name>
</gene>
<keyword evidence="3" id="KW-1185">Reference proteome</keyword>
<dbReference type="EMBL" id="JACHIA010000032">
    <property type="protein sequence ID" value="MBB6073878.1"/>
    <property type="molecule type" value="Genomic_DNA"/>
</dbReference>
<feature type="signal peptide" evidence="1">
    <location>
        <begin position="1"/>
        <end position="21"/>
    </location>
</feature>
<name>A0A841H7B7_9BACT</name>
<evidence type="ECO:0000256" key="1">
    <source>
        <dbReference type="SAM" id="SignalP"/>
    </source>
</evidence>
<feature type="chain" id="PRO_5032798574" evidence="1">
    <location>
        <begin position="22"/>
        <end position="51"/>
    </location>
</feature>
<dbReference type="AlphaFoldDB" id="A0A841H7B7"/>
<dbReference type="PROSITE" id="PS51257">
    <property type="entry name" value="PROKAR_LIPOPROTEIN"/>
    <property type="match status" value="1"/>
</dbReference>
<keyword evidence="1" id="KW-0732">Signal</keyword>
<accession>A0A841H7B7</accession>
<dbReference type="Proteomes" id="UP000582837">
    <property type="component" value="Unassembled WGS sequence"/>
</dbReference>
<reference evidence="2 3" key="1">
    <citation type="submission" date="2020-08" db="EMBL/GenBank/DDBJ databases">
        <title>Genomic Encyclopedia of Type Strains, Phase IV (KMG-IV): sequencing the most valuable type-strain genomes for metagenomic binning, comparative biology and taxonomic classification.</title>
        <authorList>
            <person name="Goeker M."/>
        </authorList>
    </citation>
    <scope>NUCLEOTIDE SEQUENCE [LARGE SCALE GENOMIC DNA]</scope>
    <source>
        <strain evidence="2 3">DSM 29007</strain>
    </source>
</reference>
<comment type="caution">
    <text evidence="2">The sequence shown here is derived from an EMBL/GenBank/DDBJ whole genome shotgun (WGS) entry which is preliminary data.</text>
</comment>
<sequence length="51" mass="4981">MKLRKLLLAAAVLFCASSLSACGGESPTHAAPAEASLECGIIGSGMGKACS</sequence>
<evidence type="ECO:0000313" key="3">
    <source>
        <dbReference type="Proteomes" id="UP000582837"/>
    </source>
</evidence>
<protein>
    <submittedName>
        <fullName evidence="2">Uncharacterized protein</fullName>
    </submittedName>
</protein>
<evidence type="ECO:0000313" key="2">
    <source>
        <dbReference type="EMBL" id="MBB6073878.1"/>
    </source>
</evidence>
<proteinExistence type="predicted"/>
<organism evidence="2 3">
    <name type="scientific">Longimicrobium terrae</name>
    <dbReference type="NCBI Taxonomy" id="1639882"/>
    <lineage>
        <taxon>Bacteria</taxon>
        <taxon>Pseudomonadati</taxon>
        <taxon>Gemmatimonadota</taxon>
        <taxon>Longimicrobiia</taxon>
        <taxon>Longimicrobiales</taxon>
        <taxon>Longimicrobiaceae</taxon>
        <taxon>Longimicrobium</taxon>
    </lineage>
</organism>